<feature type="transmembrane region" description="Helical" evidence="2">
    <location>
        <begin position="84"/>
        <end position="105"/>
    </location>
</feature>
<feature type="compositionally biased region" description="Polar residues" evidence="1">
    <location>
        <begin position="45"/>
        <end position="58"/>
    </location>
</feature>
<protein>
    <submittedName>
        <fullName evidence="3">Uncharacterized protein</fullName>
    </submittedName>
</protein>
<evidence type="ECO:0000256" key="2">
    <source>
        <dbReference type="SAM" id="Phobius"/>
    </source>
</evidence>
<organism evidence="3 4">
    <name type="scientific">Prunus armeniaca</name>
    <name type="common">Apricot</name>
    <name type="synonym">Armeniaca vulgaris</name>
    <dbReference type="NCBI Taxonomy" id="36596"/>
    <lineage>
        <taxon>Eukaryota</taxon>
        <taxon>Viridiplantae</taxon>
        <taxon>Streptophyta</taxon>
        <taxon>Embryophyta</taxon>
        <taxon>Tracheophyta</taxon>
        <taxon>Spermatophyta</taxon>
        <taxon>Magnoliopsida</taxon>
        <taxon>eudicotyledons</taxon>
        <taxon>Gunneridae</taxon>
        <taxon>Pentapetalae</taxon>
        <taxon>rosids</taxon>
        <taxon>fabids</taxon>
        <taxon>Rosales</taxon>
        <taxon>Rosaceae</taxon>
        <taxon>Amygdaloideae</taxon>
        <taxon>Amygdaleae</taxon>
        <taxon>Prunus</taxon>
    </lineage>
</organism>
<sequence length="132" mass="14381">MLLGESPKKKKKTKKYFPNPSRPNLTITSLPSSPSTAAPVPSSSNHQPPTTGYGDHSSSFISLPCSRSRFFSLKHPQNWKPDQFLVGFVVLCLNLFALAVFCSGLRMEASQSNTLNASISTPSIKLETQAQP</sequence>
<name>A0A6J5TZ74_PRUAR</name>
<accession>A0A6J5TZ74</accession>
<dbReference type="Proteomes" id="UP000507222">
    <property type="component" value="Unassembled WGS sequence"/>
</dbReference>
<keyword evidence="2" id="KW-0472">Membrane</keyword>
<feature type="compositionally biased region" description="Low complexity" evidence="1">
    <location>
        <begin position="28"/>
        <end position="44"/>
    </location>
</feature>
<keyword evidence="2" id="KW-0812">Transmembrane</keyword>
<evidence type="ECO:0000313" key="3">
    <source>
        <dbReference type="EMBL" id="CAB4268567.1"/>
    </source>
</evidence>
<dbReference type="AlphaFoldDB" id="A0A6J5TZ74"/>
<reference evidence="3 4" key="1">
    <citation type="submission" date="2020-05" db="EMBL/GenBank/DDBJ databases">
        <authorList>
            <person name="Campoy J."/>
            <person name="Schneeberger K."/>
            <person name="Spophaly S."/>
        </authorList>
    </citation>
    <scope>NUCLEOTIDE SEQUENCE [LARGE SCALE GENOMIC DNA]</scope>
    <source>
        <strain evidence="3">PruArmRojPasFocal</strain>
    </source>
</reference>
<gene>
    <name evidence="3" type="ORF">CURHAP_LOCUS12344</name>
</gene>
<feature type="region of interest" description="Disordered" evidence="1">
    <location>
        <begin position="1"/>
        <end position="58"/>
    </location>
</feature>
<dbReference type="EMBL" id="CAEKDK010000002">
    <property type="protein sequence ID" value="CAB4268567.1"/>
    <property type="molecule type" value="Genomic_DNA"/>
</dbReference>
<evidence type="ECO:0000313" key="4">
    <source>
        <dbReference type="Proteomes" id="UP000507222"/>
    </source>
</evidence>
<keyword evidence="2" id="KW-1133">Transmembrane helix</keyword>
<proteinExistence type="predicted"/>
<evidence type="ECO:0000256" key="1">
    <source>
        <dbReference type="SAM" id="MobiDB-lite"/>
    </source>
</evidence>